<reference evidence="4" key="1">
    <citation type="submission" date="2021-03" db="EMBL/GenBank/DDBJ databases">
        <authorList>
            <person name="Tagirdzhanova G."/>
        </authorList>
    </citation>
    <scope>NUCLEOTIDE SEQUENCE</scope>
</reference>
<dbReference type="EMBL" id="CAJPDT010000158">
    <property type="protein sequence ID" value="CAF9941815.1"/>
    <property type="molecule type" value="Genomic_DNA"/>
</dbReference>
<keyword evidence="2 3" id="KW-0808">Transferase</keyword>
<evidence type="ECO:0000313" key="5">
    <source>
        <dbReference type="Proteomes" id="UP000664534"/>
    </source>
</evidence>
<evidence type="ECO:0000256" key="2">
    <source>
        <dbReference type="ARBA" id="ARBA00022679"/>
    </source>
</evidence>
<dbReference type="InterPro" id="IPR016142">
    <property type="entry name" value="Citrate_synth-like_lrg_a-sub"/>
</dbReference>
<dbReference type="GO" id="GO:0006099">
    <property type="term" value="P:tricarboxylic acid cycle"/>
    <property type="evidence" value="ECO:0007669"/>
    <property type="project" value="TreeGrafter"/>
</dbReference>
<dbReference type="GO" id="GO:0046912">
    <property type="term" value="F:acyltransferase activity, acyl groups converted into alkyl on transfer"/>
    <property type="evidence" value="ECO:0007669"/>
    <property type="project" value="InterPro"/>
</dbReference>
<dbReference type="AlphaFoldDB" id="A0A8H3J6P3"/>
<dbReference type="PANTHER" id="PTHR11739">
    <property type="entry name" value="CITRATE SYNTHASE"/>
    <property type="match status" value="1"/>
</dbReference>
<gene>
    <name evidence="4" type="ORF">IMSHALPRED_002913</name>
</gene>
<dbReference type="InterPro" id="IPR036969">
    <property type="entry name" value="Citrate_synthase_sf"/>
</dbReference>
<comment type="similarity">
    <text evidence="1 3">Belongs to the citrate synthase family.</text>
</comment>
<evidence type="ECO:0000256" key="1">
    <source>
        <dbReference type="ARBA" id="ARBA00010566"/>
    </source>
</evidence>
<sequence length="387" mass="42935">MSEGQLYVRDSRTLREYEIPITRDTVPAGAFGQIKGPVTDPTRIDKGSRGLKIYDPGLANTATIESGLLYIDGEKGQLLFRGHSIEQLWDCDFEDVVHLMVWEKLPSPLEKESLRSALSLAMMDVPDEVVRVIEAFPRSAPPVPIVMAGLSAYVANKPDDIPAYTGGNIYHGNVEKAHKGVVRTLATWAVVVSLTARHREGTQFVPASPHEKYYENLFAMMGHVDKNTGLPDPLHLRCFRRFGALSIDHGLSNSTFAMLVTASTLADPISSIISALTAAYGPLHFGAPESAYKIMTRLEIPENVPWLIESVKRGERRLFGYGHRTYTVADPRIGPIQTLLEELDAKSNPLLKVAQEIDRLASSDEYFKKRGINSNADLYGVFFYITM</sequence>
<dbReference type="PRINTS" id="PR00143">
    <property type="entry name" value="CITRTSNTHASE"/>
</dbReference>
<dbReference type="OrthoDB" id="435022at2759"/>
<dbReference type="Pfam" id="PF00285">
    <property type="entry name" value="Citrate_synt"/>
    <property type="match status" value="1"/>
</dbReference>
<evidence type="ECO:0000313" key="4">
    <source>
        <dbReference type="EMBL" id="CAF9941815.1"/>
    </source>
</evidence>
<dbReference type="Gene3D" id="1.10.580.10">
    <property type="entry name" value="Citrate Synthase, domain 1"/>
    <property type="match status" value="1"/>
</dbReference>
<evidence type="ECO:0000256" key="3">
    <source>
        <dbReference type="RuleBase" id="RU000441"/>
    </source>
</evidence>
<dbReference type="InterPro" id="IPR016143">
    <property type="entry name" value="Citrate_synth-like_sm_a-sub"/>
</dbReference>
<dbReference type="SUPFAM" id="SSF48256">
    <property type="entry name" value="Citrate synthase"/>
    <property type="match status" value="1"/>
</dbReference>
<dbReference type="GO" id="GO:0005975">
    <property type="term" value="P:carbohydrate metabolic process"/>
    <property type="evidence" value="ECO:0007669"/>
    <property type="project" value="TreeGrafter"/>
</dbReference>
<proteinExistence type="inferred from homology"/>
<dbReference type="PANTHER" id="PTHR11739:SF4">
    <property type="entry name" value="CITRATE SYNTHASE, PEROXISOMAL"/>
    <property type="match status" value="1"/>
</dbReference>
<name>A0A8H3J6P3_9LECA</name>
<dbReference type="Proteomes" id="UP000664534">
    <property type="component" value="Unassembled WGS sequence"/>
</dbReference>
<accession>A0A8H3J6P3</accession>
<dbReference type="GO" id="GO:0005759">
    <property type="term" value="C:mitochondrial matrix"/>
    <property type="evidence" value="ECO:0007669"/>
    <property type="project" value="TreeGrafter"/>
</dbReference>
<comment type="caution">
    <text evidence="4">The sequence shown here is derived from an EMBL/GenBank/DDBJ whole genome shotgun (WGS) entry which is preliminary data.</text>
</comment>
<organism evidence="4 5">
    <name type="scientific">Imshaugia aleurites</name>
    <dbReference type="NCBI Taxonomy" id="172621"/>
    <lineage>
        <taxon>Eukaryota</taxon>
        <taxon>Fungi</taxon>
        <taxon>Dikarya</taxon>
        <taxon>Ascomycota</taxon>
        <taxon>Pezizomycotina</taxon>
        <taxon>Lecanoromycetes</taxon>
        <taxon>OSLEUM clade</taxon>
        <taxon>Lecanoromycetidae</taxon>
        <taxon>Lecanorales</taxon>
        <taxon>Lecanorineae</taxon>
        <taxon>Parmeliaceae</taxon>
        <taxon>Imshaugia</taxon>
    </lineage>
</organism>
<protein>
    <recommendedName>
        <fullName evidence="3">Citrate synthase</fullName>
    </recommendedName>
</protein>
<keyword evidence="5" id="KW-1185">Reference proteome</keyword>
<dbReference type="InterPro" id="IPR002020">
    <property type="entry name" value="Citrate_synthase"/>
</dbReference>
<dbReference type="Gene3D" id="1.10.230.10">
    <property type="entry name" value="Cytochrome P450-Terp, domain 2"/>
    <property type="match status" value="1"/>
</dbReference>